<dbReference type="AlphaFoldDB" id="A0A8J4WL88"/>
<sequence>MGKTKEQAMFLYLCETLAIVATTDVSKQPFQAAFVNVFGPCFDVYLINRAVRLNSSLQNDRLRDPVPKSRLLPNFDRSPPRPLLPLSLSVPVSMHSSLCR</sequence>
<comment type="caution">
    <text evidence="2">The sequence shown here is derived from an EMBL/GenBank/DDBJ whole genome shotgun (WGS) entry which is preliminary data.</text>
</comment>
<accession>A0A8J4WL88</accession>
<dbReference type="EMBL" id="LUCH01000484">
    <property type="protein sequence ID" value="KAF5405024.1"/>
    <property type="molecule type" value="Genomic_DNA"/>
</dbReference>
<protein>
    <submittedName>
        <fullName evidence="2">Uncharacterized protein</fullName>
    </submittedName>
</protein>
<gene>
    <name evidence="2" type="ORF">PHET_01504</name>
</gene>
<evidence type="ECO:0000256" key="1">
    <source>
        <dbReference type="SAM" id="MobiDB-lite"/>
    </source>
</evidence>
<name>A0A8J4WL88_9TREM</name>
<organism evidence="2 3">
    <name type="scientific">Paragonimus heterotremus</name>
    <dbReference type="NCBI Taxonomy" id="100268"/>
    <lineage>
        <taxon>Eukaryota</taxon>
        <taxon>Metazoa</taxon>
        <taxon>Spiralia</taxon>
        <taxon>Lophotrochozoa</taxon>
        <taxon>Platyhelminthes</taxon>
        <taxon>Trematoda</taxon>
        <taxon>Digenea</taxon>
        <taxon>Plagiorchiida</taxon>
        <taxon>Troglotremata</taxon>
        <taxon>Troglotrematidae</taxon>
        <taxon>Paragonimus</taxon>
    </lineage>
</organism>
<evidence type="ECO:0000313" key="2">
    <source>
        <dbReference type="EMBL" id="KAF5405024.1"/>
    </source>
</evidence>
<keyword evidence="3" id="KW-1185">Reference proteome</keyword>
<reference evidence="2" key="1">
    <citation type="submission" date="2019-05" db="EMBL/GenBank/DDBJ databases">
        <title>Annotation for the trematode Paragonimus heterotremus.</title>
        <authorList>
            <person name="Choi Y.-J."/>
        </authorList>
    </citation>
    <scope>NUCLEOTIDE SEQUENCE</scope>
    <source>
        <strain evidence="2">LC</strain>
    </source>
</reference>
<proteinExistence type="predicted"/>
<feature type="region of interest" description="Disordered" evidence="1">
    <location>
        <begin position="62"/>
        <end position="83"/>
    </location>
</feature>
<evidence type="ECO:0000313" key="3">
    <source>
        <dbReference type="Proteomes" id="UP000748531"/>
    </source>
</evidence>
<dbReference type="Proteomes" id="UP000748531">
    <property type="component" value="Unassembled WGS sequence"/>
</dbReference>